<name>D2V334_NAEGR</name>
<dbReference type="EMBL" id="GG738850">
    <property type="protein sequence ID" value="EFC48708.1"/>
    <property type="molecule type" value="Genomic_DNA"/>
</dbReference>
<dbReference type="GO" id="GO:0003677">
    <property type="term" value="F:DNA binding"/>
    <property type="evidence" value="ECO:0007669"/>
    <property type="project" value="UniProtKB-UniRule"/>
</dbReference>
<dbReference type="SUPFAM" id="SSF47095">
    <property type="entry name" value="HMG-box"/>
    <property type="match status" value="1"/>
</dbReference>
<dbReference type="Gene3D" id="1.10.30.10">
    <property type="entry name" value="High mobility group box domain"/>
    <property type="match status" value="1"/>
</dbReference>
<dbReference type="VEuPathDB" id="AmoebaDB:NAEGRDRAFT_46309"/>
<proteinExistence type="predicted"/>
<feature type="DNA-binding region" description="HMG box" evidence="1">
    <location>
        <begin position="352"/>
        <end position="420"/>
    </location>
</feature>
<dbReference type="PROSITE" id="PS50118">
    <property type="entry name" value="HMG_BOX_2"/>
    <property type="match status" value="1"/>
</dbReference>
<dbReference type="RefSeq" id="XP_002681452.1">
    <property type="nucleotide sequence ID" value="XM_002681406.1"/>
</dbReference>
<dbReference type="Pfam" id="PF00505">
    <property type="entry name" value="HMG_box"/>
    <property type="match status" value="1"/>
</dbReference>
<dbReference type="SMART" id="SM00398">
    <property type="entry name" value="HMG"/>
    <property type="match status" value="1"/>
</dbReference>
<feature type="domain" description="HMG box" evidence="2">
    <location>
        <begin position="352"/>
        <end position="420"/>
    </location>
</feature>
<reference evidence="3 4" key="1">
    <citation type="journal article" date="2010" name="Cell">
        <title>The genome of Naegleria gruberi illuminates early eukaryotic versatility.</title>
        <authorList>
            <person name="Fritz-Laylin L.K."/>
            <person name="Prochnik S.E."/>
            <person name="Ginger M.L."/>
            <person name="Dacks J.B."/>
            <person name="Carpenter M.L."/>
            <person name="Field M.C."/>
            <person name="Kuo A."/>
            <person name="Paredez A."/>
            <person name="Chapman J."/>
            <person name="Pham J."/>
            <person name="Shu S."/>
            <person name="Neupane R."/>
            <person name="Cipriano M."/>
            <person name="Mancuso J."/>
            <person name="Tu H."/>
            <person name="Salamov A."/>
            <person name="Lindquist E."/>
            <person name="Shapiro H."/>
            <person name="Lucas S."/>
            <person name="Grigoriev I.V."/>
            <person name="Cande W.Z."/>
            <person name="Fulton C."/>
            <person name="Rokhsar D.S."/>
            <person name="Dawson S.C."/>
        </authorList>
    </citation>
    <scope>NUCLEOTIDE SEQUENCE [LARGE SCALE GENOMIC DNA]</scope>
    <source>
        <strain evidence="3 4">NEG-M</strain>
    </source>
</reference>
<dbReference type="CDD" id="cd00084">
    <property type="entry name" value="HMG-box_SF"/>
    <property type="match status" value="1"/>
</dbReference>
<dbReference type="KEGG" id="ngr:NAEGRDRAFT_46309"/>
<dbReference type="GO" id="GO:0005634">
    <property type="term" value="C:nucleus"/>
    <property type="evidence" value="ECO:0007669"/>
    <property type="project" value="UniProtKB-UniRule"/>
</dbReference>
<dbReference type="Proteomes" id="UP000006671">
    <property type="component" value="Unassembled WGS sequence"/>
</dbReference>
<dbReference type="InterPro" id="IPR009071">
    <property type="entry name" value="HMG_box_dom"/>
</dbReference>
<keyword evidence="1" id="KW-0539">Nucleus</keyword>
<evidence type="ECO:0000313" key="3">
    <source>
        <dbReference type="EMBL" id="EFC48708.1"/>
    </source>
</evidence>
<dbReference type="GeneID" id="8852427"/>
<evidence type="ECO:0000259" key="2">
    <source>
        <dbReference type="PROSITE" id="PS50118"/>
    </source>
</evidence>
<dbReference type="InParanoid" id="D2V334"/>
<dbReference type="InterPro" id="IPR036910">
    <property type="entry name" value="HMG_box_dom_sf"/>
</dbReference>
<organism evidence="4">
    <name type="scientific">Naegleria gruberi</name>
    <name type="common">Amoeba</name>
    <dbReference type="NCBI Taxonomy" id="5762"/>
    <lineage>
        <taxon>Eukaryota</taxon>
        <taxon>Discoba</taxon>
        <taxon>Heterolobosea</taxon>
        <taxon>Tetramitia</taxon>
        <taxon>Eutetramitia</taxon>
        <taxon>Vahlkampfiidae</taxon>
        <taxon>Naegleria</taxon>
    </lineage>
</organism>
<gene>
    <name evidence="3" type="ORF">NAEGRDRAFT_46309</name>
</gene>
<evidence type="ECO:0000256" key="1">
    <source>
        <dbReference type="PROSITE-ProRule" id="PRU00267"/>
    </source>
</evidence>
<evidence type="ECO:0000313" key="4">
    <source>
        <dbReference type="Proteomes" id="UP000006671"/>
    </source>
</evidence>
<sequence length="427" mass="49902">MSQNHRHQIHPHSLKQITNQLPKPLDKKQITSHQNFISKQRENTKEIIRNLGNSSDHDQHDDFQKVDNANQITITCEWFDQDLILANIFLYLRPMEVFHPNYCNSCACLMMVCKGWYRFISGTEFAKFYFEHSFCVSTPFINDVNGHEFEELDSMKFNFSQTIENDVEQWKKGIEEVKPLEALSCVKCFENEIRIKTNLLWKNNFHRKFLILTALMERRTHFPHTNSSDTVPLFEIIEKLLEPLTRSQIEKLNSILKKLKFSKLLTNSIKINSGRIVIFHDSGLPYILSSIHTIVCLGSTFLFNVIDNSFSTSSRVSIFLPPCSTSAERKTFEEVLCGLLPSILLFFKKRTVKRVPSPYMLFSQQKRMEVVSENPNISLSNQATIVANCWNRMSNDEKQVFFDRSNKMQEEYQNKIDKIQYIISGLE</sequence>
<keyword evidence="4" id="KW-1185">Reference proteome</keyword>
<accession>D2V334</accession>
<keyword evidence="1" id="KW-0238">DNA-binding</keyword>
<protein>
    <submittedName>
        <fullName evidence="3">Predicted protein</fullName>
    </submittedName>
</protein>
<dbReference type="OrthoDB" id="1919336at2759"/>
<dbReference type="AlphaFoldDB" id="D2V334"/>